<proteinExistence type="predicted"/>
<name>I1CPD6_RHIO9</name>
<dbReference type="OrthoDB" id="2211526at2759"/>
<feature type="compositionally biased region" description="Polar residues" evidence="1">
    <location>
        <begin position="63"/>
        <end position="86"/>
    </location>
</feature>
<accession>I1CPD6</accession>
<sequence>MSATQSSSISNDDNDSYLPSPPISEHDMQQDKVAEFAKLLDSSHHAHQHRSVHSGRVHKVSFRRNSPGTIYRSVQDQVSPHTPTER</sequence>
<evidence type="ECO:0000313" key="3">
    <source>
        <dbReference type="Proteomes" id="UP000009138"/>
    </source>
</evidence>
<feature type="compositionally biased region" description="Basic and acidic residues" evidence="1">
    <location>
        <begin position="24"/>
        <end position="35"/>
    </location>
</feature>
<protein>
    <submittedName>
        <fullName evidence="2">Uncharacterized protein</fullName>
    </submittedName>
</protein>
<dbReference type="RefSeq" id="XP_067525712.1">
    <property type="nucleotide sequence ID" value="XM_067669611.1"/>
</dbReference>
<feature type="compositionally biased region" description="Basic residues" evidence="1">
    <location>
        <begin position="45"/>
        <end position="62"/>
    </location>
</feature>
<evidence type="ECO:0000313" key="2">
    <source>
        <dbReference type="EMBL" id="EIE90316.1"/>
    </source>
</evidence>
<organism evidence="2 3">
    <name type="scientific">Rhizopus delemar (strain RA 99-880 / ATCC MYA-4621 / FGSC 9543 / NRRL 43880)</name>
    <name type="common">Mucormycosis agent</name>
    <name type="synonym">Rhizopus arrhizus var. delemar</name>
    <dbReference type="NCBI Taxonomy" id="246409"/>
    <lineage>
        <taxon>Eukaryota</taxon>
        <taxon>Fungi</taxon>
        <taxon>Fungi incertae sedis</taxon>
        <taxon>Mucoromycota</taxon>
        <taxon>Mucoromycotina</taxon>
        <taxon>Mucoromycetes</taxon>
        <taxon>Mucorales</taxon>
        <taxon>Mucorineae</taxon>
        <taxon>Rhizopodaceae</taxon>
        <taxon>Rhizopus</taxon>
    </lineage>
</organism>
<dbReference type="EMBL" id="CH476746">
    <property type="protein sequence ID" value="EIE90316.1"/>
    <property type="molecule type" value="Genomic_DNA"/>
</dbReference>
<feature type="region of interest" description="Disordered" evidence="1">
    <location>
        <begin position="1"/>
        <end position="86"/>
    </location>
</feature>
<keyword evidence="3" id="KW-1185">Reference proteome</keyword>
<dbReference type="Proteomes" id="UP000009138">
    <property type="component" value="Unassembled WGS sequence"/>
</dbReference>
<dbReference type="InParanoid" id="I1CPD6"/>
<gene>
    <name evidence="2" type="ORF">RO3G_15027</name>
</gene>
<reference evidence="2 3" key="1">
    <citation type="journal article" date="2009" name="PLoS Genet.">
        <title>Genomic analysis of the basal lineage fungus Rhizopus oryzae reveals a whole-genome duplication.</title>
        <authorList>
            <person name="Ma L.-J."/>
            <person name="Ibrahim A.S."/>
            <person name="Skory C."/>
            <person name="Grabherr M.G."/>
            <person name="Burger G."/>
            <person name="Butler M."/>
            <person name="Elias M."/>
            <person name="Idnurm A."/>
            <person name="Lang B.F."/>
            <person name="Sone T."/>
            <person name="Abe A."/>
            <person name="Calvo S.E."/>
            <person name="Corrochano L.M."/>
            <person name="Engels R."/>
            <person name="Fu J."/>
            <person name="Hansberg W."/>
            <person name="Kim J.-M."/>
            <person name="Kodira C.D."/>
            <person name="Koehrsen M.J."/>
            <person name="Liu B."/>
            <person name="Miranda-Saavedra D."/>
            <person name="O'Leary S."/>
            <person name="Ortiz-Castellanos L."/>
            <person name="Poulter R."/>
            <person name="Rodriguez-Romero J."/>
            <person name="Ruiz-Herrera J."/>
            <person name="Shen Y.-Q."/>
            <person name="Zeng Q."/>
            <person name="Galagan J."/>
            <person name="Birren B.W."/>
            <person name="Cuomo C.A."/>
            <person name="Wickes B.L."/>
        </authorList>
    </citation>
    <scope>NUCLEOTIDE SEQUENCE [LARGE SCALE GENOMIC DNA]</scope>
    <source>
        <strain evidence="3">RA 99-880 / ATCC MYA-4621 / FGSC 9543 / NRRL 43880</strain>
    </source>
</reference>
<dbReference type="GeneID" id="93621992"/>
<feature type="compositionally biased region" description="Low complexity" evidence="1">
    <location>
        <begin position="1"/>
        <end position="11"/>
    </location>
</feature>
<dbReference type="AlphaFoldDB" id="I1CPD6"/>
<evidence type="ECO:0000256" key="1">
    <source>
        <dbReference type="SAM" id="MobiDB-lite"/>
    </source>
</evidence>
<dbReference type="VEuPathDB" id="FungiDB:RO3G_15027"/>